<keyword evidence="3 6" id="KW-0812">Transmembrane</keyword>
<dbReference type="InterPro" id="IPR050638">
    <property type="entry name" value="AA-Vitamin_Transporters"/>
</dbReference>
<comment type="similarity">
    <text evidence="2">Belongs to the EamA transporter family.</text>
</comment>
<evidence type="ECO:0000256" key="3">
    <source>
        <dbReference type="ARBA" id="ARBA00022692"/>
    </source>
</evidence>
<feature type="transmembrane region" description="Helical" evidence="6">
    <location>
        <begin position="189"/>
        <end position="209"/>
    </location>
</feature>
<sequence>MRSFASRRTTKVAYLQLALSVILFGLAWPVIKIGLGASTPVWLAAGRATTSALTAFALLAVLRRLHWPQRADWPIVLSVGAFQLTLFFAFSNLGVQSVPPGRSGVLAYTAMLWMVPLSLLAGERVGRRALLGVLLGLAGIVVLVDPTRFDWRDRAVIEGHGWLLLSGFSWALAILHARRHRWRGTPLDVLPWQMSVATVLLWALALAFEPRGHLDFGHPDLWIALLYIGAFAGPVGTWAAVSVARALPPITGALGMLGTPLIAIASSVVLVGEPVTWPLVLGTMLVIAGIAIVIVERTK</sequence>
<gene>
    <name evidence="8" type="ORF">RSO01_85950</name>
</gene>
<dbReference type="GO" id="GO:0016020">
    <property type="term" value="C:membrane"/>
    <property type="evidence" value="ECO:0007669"/>
    <property type="project" value="UniProtKB-SubCell"/>
</dbReference>
<feature type="transmembrane region" description="Helical" evidence="6">
    <location>
        <begin position="159"/>
        <end position="177"/>
    </location>
</feature>
<feature type="domain" description="EamA" evidence="7">
    <location>
        <begin position="13"/>
        <end position="144"/>
    </location>
</feature>
<organism evidence="8 9">
    <name type="scientific">Reyranella soli</name>
    <dbReference type="NCBI Taxonomy" id="1230389"/>
    <lineage>
        <taxon>Bacteria</taxon>
        <taxon>Pseudomonadati</taxon>
        <taxon>Pseudomonadota</taxon>
        <taxon>Alphaproteobacteria</taxon>
        <taxon>Hyphomicrobiales</taxon>
        <taxon>Reyranellaceae</taxon>
        <taxon>Reyranella</taxon>
    </lineage>
</organism>
<dbReference type="PANTHER" id="PTHR32322:SF2">
    <property type="entry name" value="EAMA DOMAIN-CONTAINING PROTEIN"/>
    <property type="match status" value="1"/>
</dbReference>
<evidence type="ECO:0000259" key="7">
    <source>
        <dbReference type="Pfam" id="PF00892"/>
    </source>
</evidence>
<dbReference type="Pfam" id="PF00892">
    <property type="entry name" value="EamA"/>
    <property type="match status" value="2"/>
</dbReference>
<reference evidence="8 9" key="1">
    <citation type="submission" date="2019-07" db="EMBL/GenBank/DDBJ databases">
        <title>Whole genome shotgun sequence of Reyranella soli NBRC 108950.</title>
        <authorList>
            <person name="Hosoyama A."/>
            <person name="Uohara A."/>
            <person name="Ohji S."/>
            <person name="Ichikawa N."/>
        </authorList>
    </citation>
    <scope>NUCLEOTIDE SEQUENCE [LARGE SCALE GENOMIC DNA]</scope>
    <source>
        <strain evidence="8 9">NBRC 108950</strain>
    </source>
</reference>
<dbReference type="OrthoDB" id="7850605at2"/>
<accession>A0A512NR69</accession>
<feature type="transmembrane region" description="Helical" evidence="6">
    <location>
        <begin position="74"/>
        <end position="93"/>
    </location>
</feature>
<feature type="transmembrane region" description="Helical" evidence="6">
    <location>
        <begin position="129"/>
        <end position="147"/>
    </location>
</feature>
<dbReference type="EMBL" id="BKAJ01000222">
    <property type="protein sequence ID" value="GEP61429.1"/>
    <property type="molecule type" value="Genomic_DNA"/>
</dbReference>
<evidence type="ECO:0000313" key="9">
    <source>
        <dbReference type="Proteomes" id="UP000321058"/>
    </source>
</evidence>
<evidence type="ECO:0000256" key="6">
    <source>
        <dbReference type="SAM" id="Phobius"/>
    </source>
</evidence>
<protein>
    <submittedName>
        <fullName evidence="8">Membrane protein</fullName>
    </submittedName>
</protein>
<evidence type="ECO:0000256" key="1">
    <source>
        <dbReference type="ARBA" id="ARBA00004141"/>
    </source>
</evidence>
<comment type="caution">
    <text evidence="8">The sequence shown here is derived from an EMBL/GenBank/DDBJ whole genome shotgun (WGS) entry which is preliminary data.</text>
</comment>
<dbReference type="RefSeq" id="WP_147156726.1">
    <property type="nucleotide sequence ID" value="NZ_BKAJ01000222.1"/>
</dbReference>
<feature type="domain" description="EamA" evidence="7">
    <location>
        <begin position="159"/>
        <end position="294"/>
    </location>
</feature>
<name>A0A512NR69_9HYPH</name>
<dbReference type="AlphaFoldDB" id="A0A512NR69"/>
<comment type="subcellular location">
    <subcellularLocation>
        <location evidence="1">Membrane</location>
        <topology evidence="1">Multi-pass membrane protein</topology>
    </subcellularLocation>
</comment>
<evidence type="ECO:0000256" key="4">
    <source>
        <dbReference type="ARBA" id="ARBA00022989"/>
    </source>
</evidence>
<keyword evidence="4 6" id="KW-1133">Transmembrane helix</keyword>
<keyword evidence="9" id="KW-1185">Reference proteome</keyword>
<feature type="transmembrane region" description="Helical" evidence="6">
    <location>
        <begin position="12"/>
        <end position="35"/>
    </location>
</feature>
<keyword evidence="5 6" id="KW-0472">Membrane</keyword>
<evidence type="ECO:0000256" key="5">
    <source>
        <dbReference type="ARBA" id="ARBA00023136"/>
    </source>
</evidence>
<evidence type="ECO:0000313" key="8">
    <source>
        <dbReference type="EMBL" id="GEP61429.1"/>
    </source>
</evidence>
<dbReference type="SUPFAM" id="SSF103481">
    <property type="entry name" value="Multidrug resistance efflux transporter EmrE"/>
    <property type="match status" value="2"/>
</dbReference>
<dbReference type="InterPro" id="IPR000620">
    <property type="entry name" value="EamA_dom"/>
</dbReference>
<dbReference type="Proteomes" id="UP000321058">
    <property type="component" value="Unassembled WGS sequence"/>
</dbReference>
<feature type="transmembrane region" description="Helical" evidence="6">
    <location>
        <begin position="221"/>
        <end position="241"/>
    </location>
</feature>
<feature type="transmembrane region" description="Helical" evidence="6">
    <location>
        <begin position="277"/>
        <end position="295"/>
    </location>
</feature>
<feature type="transmembrane region" description="Helical" evidence="6">
    <location>
        <begin position="253"/>
        <end position="271"/>
    </location>
</feature>
<dbReference type="PANTHER" id="PTHR32322">
    <property type="entry name" value="INNER MEMBRANE TRANSPORTER"/>
    <property type="match status" value="1"/>
</dbReference>
<evidence type="ECO:0000256" key="2">
    <source>
        <dbReference type="ARBA" id="ARBA00007362"/>
    </source>
</evidence>
<feature type="transmembrane region" description="Helical" evidence="6">
    <location>
        <begin position="41"/>
        <end position="62"/>
    </location>
</feature>
<proteinExistence type="inferred from homology"/>
<feature type="transmembrane region" description="Helical" evidence="6">
    <location>
        <begin position="105"/>
        <end position="122"/>
    </location>
</feature>
<dbReference type="InterPro" id="IPR037185">
    <property type="entry name" value="EmrE-like"/>
</dbReference>